<evidence type="ECO:0000313" key="2">
    <source>
        <dbReference type="EMBL" id="SUJ21199.1"/>
    </source>
</evidence>
<protein>
    <submittedName>
        <fullName evidence="2">Uncharacterized protein</fullName>
    </submittedName>
</protein>
<sequence>MKKYMFILVLCIGLLSFTTARLTCTTCPKSIVITHTGQQKITEDKIAGEGIVQKLGDKYSHSDMHVSNIRLTANSYLHWHSLPGGQLMIVTEGKGYYQSKGKEVIKIQKGDVIETTPGLYYWQGAAPDADLEFISISTQKSDSLINWHEQVSDKEYKAAIDVVDNSRDI</sequence>
<keyword evidence="1" id="KW-0732">Signal</keyword>
<dbReference type="RefSeq" id="WP_147284242.1">
    <property type="nucleotide sequence ID" value="NZ_UGYW01000002.1"/>
</dbReference>
<reference evidence="2 3" key="1">
    <citation type="submission" date="2018-06" db="EMBL/GenBank/DDBJ databases">
        <authorList>
            <consortium name="Pathogen Informatics"/>
            <person name="Doyle S."/>
        </authorList>
    </citation>
    <scope>NUCLEOTIDE SEQUENCE [LARGE SCALE GENOMIC DNA]</scope>
    <source>
        <strain evidence="2 3">NCTC11388</strain>
    </source>
</reference>
<dbReference type="PANTHER" id="PTHR43698:SF1">
    <property type="entry name" value="BLL4564 PROTEIN"/>
    <property type="match status" value="1"/>
</dbReference>
<accession>A0A380CI77</accession>
<dbReference type="Proteomes" id="UP000254893">
    <property type="component" value="Unassembled WGS sequence"/>
</dbReference>
<dbReference type="AlphaFoldDB" id="A0A380CI77"/>
<feature type="chain" id="PRO_5016681350" evidence="1">
    <location>
        <begin position="21"/>
        <end position="169"/>
    </location>
</feature>
<dbReference type="InterPro" id="IPR014710">
    <property type="entry name" value="RmlC-like_jellyroll"/>
</dbReference>
<dbReference type="EMBL" id="UGYW01000002">
    <property type="protein sequence ID" value="SUJ21199.1"/>
    <property type="molecule type" value="Genomic_DNA"/>
</dbReference>
<dbReference type="Gene3D" id="2.60.120.10">
    <property type="entry name" value="Jelly Rolls"/>
    <property type="match status" value="1"/>
</dbReference>
<evidence type="ECO:0000313" key="3">
    <source>
        <dbReference type="Proteomes" id="UP000254893"/>
    </source>
</evidence>
<evidence type="ECO:0000256" key="1">
    <source>
        <dbReference type="SAM" id="SignalP"/>
    </source>
</evidence>
<proteinExistence type="predicted"/>
<dbReference type="SUPFAM" id="SSF51182">
    <property type="entry name" value="RmlC-like cupins"/>
    <property type="match status" value="1"/>
</dbReference>
<feature type="signal peptide" evidence="1">
    <location>
        <begin position="1"/>
        <end position="20"/>
    </location>
</feature>
<gene>
    <name evidence="2" type="ORF">NCTC11388_03132</name>
</gene>
<name>A0A380CI77_SPHSI</name>
<dbReference type="PANTHER" id="PTHR43698">
    <property type="entry name" value="RIBD C-TERMINAL DOMAIN CONTAINING PROTEIN"/>
    <property type="match status" value="1"/>
</dbReference>
<dbReference type="InterPro" id="IPR011051">
    <property type="entry name" value="RmlC_Cupin_sf"/>
</dbReference>
<organism evidence="2 3">
    <name type="scientific">Sphingobacterium spiritivorum</name>
    <name type="common">Flavobacterium spiritivorum</name>
    <dbReference type="NCBI Taxonomy" id="258"/>
    <lineage>
        <taxon>Bacteria</taxon>
        <taxon>Pseudomonadati</taxon>
        <taxon>Bacteroidota</taxon>
        <taxon>Sphingobacteriia</taxon>
        <taxon>Sphingobacteriales</taxon>
        <taxon>Sphingobacteriaceae</taxon>
        <taxon>Sphingobacterium</taxon>
    </lineage>
</organism>